<dbReference type="GO" id="GO:0008033">
    <property type="term" value="P:tRNA processing"/>
    <property type="evidence" value="ECO:0007669"/>
    <property type="project" value="UniProtKB-KW"/>
</dbReference>
<dbReference type="InterPro" id="IPR002804">
    <property type="entry name" value="Archease"/>
</dbReference>
<dbReference type="EMBL" id="FOSX01000146">
    <property type="protein sequence ID" value="SFL50413.1"/>
    <property type="molecule type" value="Genomic_DNA"/>
</dbReference>
<name>A0A1I4I8N7_9GAMM</name>
<evidence type="ECO:0000313" key="8">
    <source>
        <dbReference type="Proteomes" id="UP000198861"/>
    </source>
</evidence>
<dbReference type="Pfam" id="PF01951">
    <property type="entry name" value="Archease"/>
    <property type="match status" value="1"/>
</dbReference>
<gene>
    <name evidence="6" type="ORF">SAMN04244571_04600</name>
    <name evidence="7" type="ORF">SAMN04244574_04513</name>
</gene>
<dbReference type="Gene3D" id="3.55.10.10">
    <property type="entry name" value="Archease domain"/>
    <property type="match status" value="1"/>
</dbReference>
<evidence type="ECO:0000256" key="1">
    <source>
        <dbReference type="ARBA" id="ARBA00007963"/>
    </source>
</evidence>
<evidence type="ECO:0000256" key="2">
    <source>
        <dbReference type="ARBA" id="ARBA00022694"/>
    </source>
</evidence>
<dbReference type="Proteomes" id="UP000199579">
    <property type="component" value="Unassembled WGS sequence"/>
</dbReference>
<dbReference type="EMBL" id="FOKJ01000149">
    <property type="protein sequence ID" value="SFB63862.1"/>
    <property type="molecule type" value="Genomic_DNA"/>
</dbReference>
<dbReference type="RefSeq" id="WP_090944482.1">
    <property type="nucleotide sequence ID" value="NZ_FOKJ01000149.1"/>
</dbReference>
<accession>A0A1I4I8N7</accession>
<organism evidence="7 9">
    <name type="scientific">Azotobacter beijerinckii</name>
    <dbReference type="NCBI Taxonomy" id="170623"/>
    <lineage>
        <taxon>Bacteria</taxon>
        <taxon>Pseudomonadati</taxon>
        <taxon>Pseudomonadota</taxon>
        <taxon>Gammaproteobacteria</taxon>
        <taxon>Pseudomonadales</taxon>
        <taxon>Pseudomonadaceae</taxon>
        <taxon>Azotobacter</taxon>
    </lineage>
</organism>
<dbReference type="InterPro" id="IPR023572">
    <property type="entry name" value="Archease_dom"/>
</dbReference>
<evidence type="ECO:0000313" key="7">
    <source>
        <dbReference type="EMBL" id="SFL50413.1"/>
    </source>
</evidence>
<keyword evidence="2" id="KW-0819">tRNA processing</keyword>
<dbReference type="InterPro" id="IPR036820">
    <property type="entry name" value="Archease_dom_sf"/>
</dbReference>
<dbReference type="AlphaFoldDB" id="A0A1I4I8N7"/>
<evidence type="ECO:0000259" key="5">
    <source>
        <dbReference type="Pfam" id="PF01951"/>
    </source>
</evidence>
<dbReference type="Proteomes" id="UP000198861">
    <property type="component" value="Unassembled WGS sequence"/>
</dbReference>
<reference evidence="7 9" key="1">
    <citation type="submission" date="2016-10" db="EMBL/GenBank/DDBJ databases">
        <authorList>
            <person name="de Groot N.N."/>
        </authorList>
    </citation>
    <scope>NUCLEOTIDE SEQUENCE [LARGE SCALE GENOMIC DNA]</scope>
    <source>
        <strain evidence="7 9">DSM 381</strain>
    </source>
</reference>
<proteinExistence type="inferred from homology"/>
<reference evidence="6 8" key="2">
    <citation type="submission" date="2016-10" db="EMBL/GenBank/DDBJ databases">
        <authorList>
            <person name="Varghese N."/>
            <person name="Submissions S."/>
        </authorList>
    </citation>
    <scope>NUCLEOTIDE SEQUENCE [LARGE SCALE GENOMIC DNA]</scope>
    <source>
        <strain evidence="6 8">DSM 282</strain>
    </source>
</reference>
<sequence>MPWQTFPHEADIGVRGTGATLAEAFAGAATALTAAICDPATVAPREALAIDCEAPDVELLLVDWLNALIFAMATRHRLFSRFEVVVDGTRLHATAWGEPLEVARHQPAAEAKGVSFCELKVARQADGQWLAQAVVDV</sequence>
<dbReference type="PANTHER" id="PTHR12682:SF11">
    <property type="entry name" value="PROTEIN ARCHEASE"/>
    <property type="match status" value="1"/>
</dbReference>
<evidence type="ECO:0000313" key="9">
    <source>
        <dbReference type="Proteomes" id="UP000199579"/>
    </source>
</evidence>
<feature type="domain" description="Archease" evidence="5">
    <location>
        <begin position="3"/>
        <end position="137"/>
    </location>
</feature>
<comment type="similarity">
    <text evidence="1">Belongs to the archease family.</text>
</comment>
<evidence type="ECO:0000313" key="6">
    <source>
        <dbReference type="EMBL" id="SFB63862.1"/>
    </source>
</evidence>
<evidence type="ECO:0000256" key="4">
    <source>
        <dbReference type="ARBA" id="ARBA00022837"/>
    </source>
</evidence>
<evidence type="ECO:0000256" key="3">
    <source>
        <dbReference type="ARBA" id="ARBA00022723"/>
    </source>
</evidence>
<dbReference type="SUPFAM" id="SSF69819">
    <property type="entry name" value="MTH1598-like"/>
    <property type="match status" value="1"/>
</dbReference>
<keyword evidence="3" id="KW-0479">Metal-binding</keyword>
<keyword evidence="4" id="KW-0106">Calcium</keyword>
<dbReference type="PANTHER" id="PTHR12682">
    <property type="entry name" value="ARCHEASE"/>
    <property type="match status" value="1"/>
</dbReference>
<protein>
    <submittedName>
        <fullName evidence="7">SHS2 domain-containing protein</fullName>
    </submittedName>
</protein>
<keyword evidence="8" id="KW-1185">Reference proteome</keyword>
<dbReference type="GO" id="GO:0046872">
    <property type="term" value="F:metal ion binding"/>
    <property type="evidence" value="ECO:0007669"/>
    <property type="project" value="UniProtKB-KW"/>
</dbReference>